<name>A0A382R4C1_9ZZZZ</name>
<reference evidence="1" key="1">
    <citation type="submission" date="2018-05" db="EMBL/GenBank/DDBJ databases">
        <authorList>
            <person name="Lanie J.A."/>
            <person name="Ng W.-L."/>
            <person name="Kazmierczak K.M."/>
            <person name="Andrzejewski T.M."/>
            <person name="Davidsen T.M."/>
            <person name="Wayne K.J."/>
            <person name="Tettelin H."/>
            <person name="Glass J.I."/>
            <person name="Rusch D."/>
            <person name="Podicherti R."/>
            <person name="Tsui H.-C.T."/>
            <person name="Winkler M.E."/>
        </authorList>
    </citation>
    <scope>NUCLEOTIDE SEQUENCE</scope>
</reference>
<dbReference type="AlphaFoldDB" id="A0A382R4C1"/>
<sequence length="49" mass="5879">MIESYWVQNQIKLNQITIEFMQFVITRTCANYCLCSFCNAKQKNILKQE</sequence>
<evidence type="ECO:0000313" key="1">
    <source>
        <dbReference type="EMBL" id="SVC91908.1"/>
    </source>
</evidence>
<protein>
    <submittedName>
        <fullName evidence="1">Uncharacterized protein</fullName>
    </submittedName>
</protein>
<dbReference type="EMBL" id="UINC01118645">
    <property type="protein sequence ID" value="SVC91908.1"/>
    <property type="molecule type" value="Genomic_DNA"/>
</dbReference>
<organism evidence="1">
    <name type="scientific">marine metagenome</name>
    <dbReference type="NCBI Taxonomy" id="408172"/>
    <lineage>
        <taxon>unclassified sequences</taxon>
        <taxon>metagenomes</taxon>
        <taxon>ecological metagenomes</taxon>
    </lineage>
</organism>
<accession>A0A382R4C1</accession>
<proteinExistence type="predicted"/>
<gene>
    <name evidence="1" type="ORF">METZ01_LOCUS344762</name>
</gene>